<accession>A0ACB8TGA0</accession>
<gene>
    <name evidence="1" type="ORF">BV25DRAFT_1987816</name>
</gene>
<dbReference type="Proteomes" id="UP000814140">
    <property type="component" value="Unassembled WGS sequence"/>
</dbReference>
<keyword evidence="2" id="KW-1185">Reference proteome</keyword>
<sequence length="550" mass="61863">MGDADYDSSDSGDDYEVPLSSQYKSKKSRNPEYTIRRALKPPRTTTYTAQSLYDQIIEGTIDLEPEYQRDIVWSDAKQIGLIDSVFRNFYIPPLIFAVSVAEDGTEKRVCIDGKQRLTSIQRFMDGEIFHKDVDTKAKYWYKKQKPTATELPVKYKRLFANKQIVCIEYSNLTDDDEREIFRRVQLGVALNAAEKMKAEQKTERQELVQRLVSDHIGTLEQLDFNTKRGTTFRWIAQAIYTTSKYPHAKASTTSAQLTKWLADPEHVDEDFAEDIQETIQLLVSVITADKECLKVTKGPTTVAPVDFVMMVVLVGRVKNKLPRNQLSRAIHMLREVARATSGDLMWKTSVIEPYLTFIVNLEEQGERILHAHHEMEVDPPNSSTGSGALGTAGRHTPTSQQTGPFRSRSTPSRTPQHLQPQDRLAAIRSAKARGAESYHPSQSLGTPVNAPQTTSHQPYSHPSQPQVSRSSTSHVDNVISQAGLGPTPSQSSPTTYAPSRADMPHGRTPPTGRGPGDRSSREGEDPRYRPYRPVDPRRDSGTTDPRLRRN</sequence>
<name>A0ACB8TGA0_9AGAM</name>
<protein>
    <submittedName>
        <fullName evidence="1">Uncharacterized protein</fullName>
    </submittedName>
</protein>
<comment type="caution">
    <text evidence="1">The sequence shown here is derived from an EMBL/GenBank/DDBJ whole genome shotgun (WGS) entry which is preliminary data.</text>
</comment>
<evidence type="ECO:0000313" key="2">
    <source>
        <dbReference type="Proteomes" id="UP000814140"/>
    </source>
</evidence>
<organism evidence="1 2">
    <name type="scientific">Artomyces pyxidatus</name>
    <dbReference type="NCBI Taxonomy" id="48021"/>
    <lineage>
        <taxon>Eukaryota</taxon>
        <taxon>Fungi</taxon>
        <taxon>Dikarya</taxon>
        <taxon>Basidiomycota</taxon>
        <taxon>Agaricomycotina</taxon>
        <taxon>Agaricomycetes</taxon>
        <taxon>Russulales</taxon>
        <taxon>Auriscalpiaceae</taxon>
        <taxon>Artomyces</taxon>
    </lineage>
</organism>
<reference evidence="1" key="1">
    <citation type="submission" date="2021-03" db="EMBL/GenBank/DDBJ databases">
        <authorList>
            <consortium name="DOE Joint Genome Institute"/>
            <person name="Ahrendt S."/>
            <person name="Looney B.P."/>
            <person name="Miyauchi S."/>
            <person name="Morin E."/>
            <person name="Drula E."/>
            <person name="Courty P.E."/>
            <person name="Chicoki N."/>
            <person name="Fauchery L."/>
            <person name="Kohler A."/>
            <person name="Kuo A."/>
            <person name="Labutti K."/>
            <person name="Pangilinan J."/>
            <person name="Lipzen A."/>
            <person name="Riley R."/>
            <person name="Andreopoulos W."/>
            <person name="He G."/>
            <person name="Johnson J."/>
            <person name="Barry K.W."/>
            <person name="Grigoriev I.V."/>
            <person name="Nagy L."/>
            <person name="Hibbett D."/>
            <person name="Henrissat B."/>
            <person name="Matheny P.B."/>
            <person name="Labbe J."/>
            <person name="Martin F."/>
        </authorList>
    </citation>
    <scope>NUCLEOTIDE SEQUENCE</scope>
    <source>
        <strain evidence="1">HHB10654</strain>
    </source>
</reference>
<dbReference type="EMBL" id="MU277190">
    <property type="protein sequence ID" value="KAI0067416.1"/>
    <property type="molecule type" value="Genomic_DNA"/>
</dbReference>
<reference evidence="1" key="2">
    <citation type="journal article" date="2022" name="New Phytol.">
        <title>Evolutionary transition to the ectomycorrhizal habit in the genomes of a hyperdiverse lineage of mushroom-forming fungi.</title>
        <authorList>
            <person name="Looney B."/>
            <person name="Miyauchi S."/>
            <person name="Morin E."/>
            <person name="Drula E."/>
            <person name="Courty P.E."/>
            <person name="Kohler A."/>
            <person name="Kuo A."/>
            <person name="LaButti K."/>
            <person name="Pangilinan J."/>
            <person name="Lipzen A."/>
            <person name="Riley R."/>
            <person name="Andreopoulos W."/>
            <person name="He G."/>
            <person name="Johnson J."/>
            <person name="Nolan M."/>
            <person name="Tritt A."/>
            <person name="Barry K.W."/>
            <person name="Grigoriev I.V."/>
            <person name="Nagy L.G."/>
            <person name="Hibbett D."/>
            <person name="Henrissat B."/>
            <person name="Matheny P.B."/>
            <person name="Labbe J."/>
            <person name="Martin F.M."/>
        </authorList>
    </citation>
    <scope>NUCLEOTIDE SEQUENCE</scope>
    <source>
        <strain evidence="1">HHB10654</strain>
    </source>
</reference>
<evidence type="ECO:0000313" key="1">
    <source>
        <dbReference type="EMBL" id="KAI0067416.1"/>
    </source>
</evidence>
<proteinExistence type="predicted"/>